<dbReference type="PANTHER" id="PTHR46268">
    <property type="entry name" value="STRESS RESPONSE PROTEIN NHAX"/>
    <property type="match status" value="1"/>
</dbReference>
<evidence type="ECO:0000256" key="3">
    <source>
        <dbReference type="ARBA" id="ARBA00011738"/>
    </source>
</evidence>
<dbReference type="InterPro" id="IPR006016">
    <property type="entry name" value="UspA"/>
</dbReference>
<proteinExistence type="inferred from homology"/>
<comment type="subcellular location">
    <subcellularLocation>
        <location evidence="1 5">Cytoplasm</location>
    </subcellularLocation>
</comment>
<evidence type="ECO:0000259" key="6">
    <source>
        <dbReference type="Pfam" id="PF00582"/>
    </source>
</evidence>
<dbReference type="PIRSF" id="PIRSF006276">
    <property type="entry name" value="UspA"/>
    <property type="match status" value="1"/>
</dbReference>
<reference evidence="7 8" key="1">
    <citation type="submission" date="2023-06" db="EMBL/GenBank/DDBJ databases">
        <title>Thiopseudomonas sp. CY1220 draft genome sequence.</title>
        <authorList>
            <person name="Zhao G."/>
            <person name="An M."/>
        </authorList>
    </citation>
    <scope>NUCLEOTIDE SEQUENCE [LARGE SCALE GENOMIC DNA]</scope>
    <source>
        <strain evidence="7 8">CY1220</strain>
    </source>
</reference>
<evidence type="ECO:0000313" key="7">
    <source>
        <dbReference type="EMBL" id="MDM7858092.1"/>
    </source>
</evidence>
<dbReference type="InterPro" id="IPR006015">
    <property type="entry name" value="Universal_stress_UspA"/>
</dbReference>
<gene>
    <name evidence="7" type="ORF">QEZ41_07355</name>
</gene>
<evidence type="ECO:0000256" key="1">
    <source>
        <dbReference type="ARBA" id="ARBA00004496"/>
    </source>
</evidence>
<comment type="similarity">
    <text evidence="2 5">Belongs to the universal stress protein A family.</text>
</comment>
<dbReference type="RefSeq" id="WP_289410751.1">
    <property type="nucleotide sequence ID" value="NZ_JAUCDY010000007.1"/>
</dbReference>
<dbReference type="Gene3D" id="3.40.50.620">
    <property type="entry name" value="HUPs"/>
    <property type="match status" value="1"/>
</dbReference>
<protein>
    <recommendedName>
        <fullName evidence="5">Universal stress protein</fullName>
    </recommendedName>
</protein>
<dbReference type="Proteomes" id="UP001241056">
    <property type="component" value="Unassembled WGS sequence"/>
</dbReference>
<evidence type="ECO:0000256" key="2">
    <source>
        <dbReference type="ARBA" id="ARBA00008791"/>
    </source>
</evidence>
<evidence type="ECO:0000256" key="4">
    <source>
        <dbReference type="ARBA" id="ARBA00022490"/>
    </source>
</evidence>
<keyword evidence="4 5" id="KW-0963">Cytoplasm</keyword>
<dbReference type="PANTHER" id="PTHR46268:SF23">
    <property type="entry name" value="UNIVERSAL STRESS PROTEIN A-RELATED"/>
    <property type="match status" value="1"/>
</dbReference>
<organism evidence="7 8">
    <name type="scientific">Thiopseudomonas acetoxidans</name>
    <dbReference type="NCBI Taxonomy" id="3041622"/>
    <lineage>
        <taxon>Bacteria</taxon>
        <taxon>Pseudomonadati</taxon>
        <taxon>Pseudomonadota</taxon>
        <taxon>Gammaproteobacteria</taxon>
        <taxon>Pseudomonadales</taxon>
        <taxon>Pseudomonadaceae</taxon>
        <taxon>Thiopseudomonas</taxon>
    </lineage>
</organism>
<name>A0ABT7SRA6_9GAMM</name>
<accession>A0ABT7SRA6</accession>
<dbReference type="Pfam" id="PF00582">
    <property type="entry name" value="Usp"/>
    <property type="match status" value="1"/>
</dbReference>
<sequence>MAYQHILVATDMSEDCHCVLRKAIELQSSFNSKISLIHVIEPLSMAFGGDVPMDLSLLQEQQNEQAQTRLGELQSQYSQLDTEHCFVRHGQARQEIHQLAEEENCDLIVVGSHGRHGLALLFGSTTSDLLSRAPCDILAVSIRQES</sequence>
<dbReference type="SUPFAM" id="SSF52402">
    <property type="entry name" value="Adenine nucleotide alpha hydrolases-like"/>
    <property type="match status" value="1"/>
</dbReference>
<dbReference type="PRINTS" id="PR01438">
    <property type="entry name" value="UNVRSLSTRESS"/>
</dbReference>
<evidence type="ECO:0000256" key="5">
    <source>
        <dbReference type="PIRNR" id="PIRNR006276"/>
    </source>
</evidence>
<dbReference type="EMBL" id="JAUCDY010000007">
    <property type="protein sequence ID" value="MDM7858092.1"/>
    <property type="molecule type" value="Genomic_DNA"/>
</dbReference>
<comment type="caution">
    <text evidence="7">The sequence shown here is derived from an EMBL/GenBank/DDBJ whole genome shotgun (WGS) entry which is preliminary data.</text>
</comment>
<dbReference type="InterPro" id="IPR014729">
    <property type="entry name" value="Rossmann-like_a/b/a_fold"/>
</dbReference>
<feature type="domain" description="UspA" evidence="6">
    <location>
        <begin position="3"/>
        <end position="140"/>
    </location>
</feature>
<evidence type="ECO:0000313" key="8">
    <source>
        <dbReference type="Proteomes" id="UP001241056"/>
    </source>
</evidence>
<keyword evidence="8" id="KW-1185">Reference proteome</keyword>
<comment type="subunit">
    <text evidence="3">Homodimer.</text>
</comment>